<dbReference type="Proteomes" id="UP000283387">
    <property type="component" value="Unassembled WGS sequence"/>
</dbReference>
<name>A0A419W876_9BACT</name>
<feature type="transmembrane region" description="Helical" evidence="1">
    <location>
        <begin position="7"/>
        <end position="25"/>
    </location>
</feature>
<accession>A0A419W876</accession>
<dbReference type="AlphaFoldDB" id="A0A419W876"/>
<evidence type="ECO:0000256" key="1">
    <source>
        <dbReference type="SAM" id="Phobius"/>
    </source>
</evidence>
<comment type="caution">
    <text evidence="2">The sequence shown here is derived from an EMBL/GenBank/DDBJ whole genome shotgun (WGS) entry which is preliminary data.</text>
</comment>
<proteinExistence type="predicted"/>
<dbReference type="EMBL" id="RAPN01000001">
    <property type="protein sequence ID" value="RKD91656.1"/>
    <property type="molecule type" value="Genomic_DNA"/>
</dbReference>
<keyword evidence="1" id="KW-0812">Transmembrane</keyword>
<sequence length="82" mass="9687">MDILIKIFKIIILLLVVYFWNRFIVKNMIKWLVGFHKTNNVKNLNKQPVKFVVENEKNIYNFAAGFYWIGAILISLGILITE</sequence>
<keyword evidence="1" id="KW-1133">Transmembrane helix</keyword>
<organism evidence="2 3">
    <name type="scientific">Mangrovibacterium diazotrophicum</name>
    <dbReference type="NCBI Taxonomy" id="1261403"/>
    <lineage>
        <taxon>Bacteria</taxon>
        <taxon>Pseudomonadati</taxon>
        <taxon>Bacteroidota</taxon>
        <taxon>Bacteroidia</taxon>
        <taxon>Marinilabiliales</taxon>
        <taxon>Prolixibacteraceae</taxon>
        <taxon>Mangrovibacterium</taxon>
    </lineage>
</organism>
<keyword evidence="1" id="KW-0472">Membrane</keyword>
<keyword evidence="3" id="KW-1185">Reference proteome</keyword>
<gene>
    <name evidence="2" type="ORF">BC643_2018</name>
</gene>
<evidence type="ECO:0000313" key="2">
    <source>
        <dbReference type="EMBL" id="RKD91656.1"/>
    </source>
</evidence>
<reference evidence="2 3" key="1">
    <citation type="submission" date="2018-09" db="EMBL/GenBank/DDBJ databases">
        <title>Genomic Encyclopedia of Archaeal and Bacterial Type Strains, Phase II (KMG-II): from individual species to whole genera.</title>
        <authorList>
            <person name="Goeker M."/>
        </authorList>
    </citation>
    <scope>NUCLEOTIDE SEQUENCE [LARGE SCALE GENOMIC DNA]</scope>
    <source>
        <strain evidence="2 3">DSM 27148</strain>
    </source>
</reference>
<evidence type="ECO:0000313" key="3">
    <source>
        <dbReference type="Proteomes" id="UP000283387"/>
    </source>
</evidence>
<feature type="transmembrane region" description="Helical" evidence="1">
    <location>
        <begin position="59"/>
        <end position="80"/>
    </location>
</feature>
<protein>
    <submittedName>
        <fullName evidence="2">Uncharacterized protein</fullName>
    </submittedName>
</protein>